<protein>
    <submittedName>
        <fullName evidence="4">Nucleoside hydrolase</fullName>
    </submittedName>
</protein>
<evidence type="ECO:0000256" key="1">
    <source>
        <dbReference type="ARBA" id="ARBA00022801"/>
    </source>
</evidence>
<dbReference type="GO" id="GO:0006152">
    <property type="term" value="P:purine nucleoside catabolic process"/>
    <property type="evidence" value="ECO:0007669"/>
    <property type="project" value="TreeGrafter"/>
</dbReference>
<comment type="caution">
    <text evidence="4">The sequence shown here is derived from an EMBL/GenBank/DDBJ whole genome shotgun (WGS) entry which is preliminary data.</text>
</comment>
<evidence type="ECO:0000256" key="2">
    <source>
        <dbReference type="ARBA" id="ARBA00023295"/>
    </source>
</evidence>
<dbReference type="GO" id="GO:0008477">
    <property type="term" value="F:purine nucleosidase activity"/>
    <property type="evidence" value="ECO:0007669"/>
    <property type="project" value="TreeGrafter"/>
</dbReference>
<evidence type="ECO:0000259" key="3">
    <source>
        <dbReference type="Pfam" id="PF01156"/>
    </source>
</evidence>
<sequence length="350" mass="37961">MNRILADMDTGIDDAMALVYLLSRPEVQVQAITCTAGNVGARQVALNNLSLLELCGRAGIEVAIGAEVPLEIPLVTTEETHGPQGIGYAALPQPAQQISPRHAVDVWVDQVRAHPGEITGLITGPLTNFALALRREPELPHLLKGLVIMGGCFYYQGNTTPTAEWNVSVDPHAAREVFEAYTGLPEDQLPIVCALETTERIEMRPEHLDRLAEVAGAHPELVLPEQPEGQRSSSDNPLVACLSDALRFYMEFHRLYDQGYIAHVHDAFAAAVAADRTPYRTRLATVDVETSSPLLVGTTVADFRGLWGKAPNARIVVDNNPEQCFGELIGSVGGLARDLYGPATENNHRP</sequence>
<dbReference type="Pfam" id="PF01156">
    <property type="entry name" value="IU_nuc_hydro"/>
    <property type="match status" value="1"/>
</dbReference>
<reference evidence="4 5" key="1">
    <citation type="submission" date="2020-11" db="EMBL/GenBank/DDBJ databases">
        <title>Arthrobacter antarcticus sp. nov., isolated from Antarctic Soil.</title>
        <authorList>
            <person name="Li J."/>
        </authorList>
    </citation>
    <scope>NUCLEOTIDE SEQUENCE [LARGE SCALE GENOMIC DNA]</scope>
    <source>
        <strain evidence="4 5">Z1-20</strain>
    </source>
</reference>
<gene>
    <name evidence="4" type="ORF">IV500_15310</name>
</gene>
<evidence type="ECO:0000313" key="4">
    <source>
        <dbReference type="EMBL" id="MBG0740742.1"/>
    </source>
</evidence>
<feature type="domain" description="Inosine/uridine-preferring nucleoside hydrolase" evidence="3">
    <location>
        <begin position="4"/>
        <end position="324"/>
    </location>
</feature>
<dbReference type="InterPro" id="IPR001910">
    <property type="entry name" value="Inosine/uridine_hydrolase_dom"/>
</dbReference>
<dbReference type="EMBL" id="JADNYM010000020">
    <property type="protein sequence ID" value="MBG0740742.1"/>
    <property type="molecule type" value="Genomic_DNA"/>
</dbReference>
<dbReference type="RefSeq" id="WP_196397674.1">
    <property type="nucleotide sequence ID" value="NZ_JADNYM010000020.1"/>
</dbReference>
<accession>A0A931GBH2</accession>
<organism evidence="4 5">
    <name type="scientific">Arthrobacter terrae</name>
    <dbReference type="NCBI Taxonomy" id="2935737"/>
    <lineage>
        <taxon>Bacteria</taxon>
        <taxon>Bacillati</taxon>
        <taxon>Actinomycetota</taxon>
        <taxon>Actinomycetes</taxon>
        <taxon>Micrococcales</taxon>
        <taxon>Micrococcaceae</taxon>
        <taxon>Arthrobacter</taxon>
    </lineage>
</organism>
<dbReference type="Proteomes" id="UP000655366">
    <property type="component" value="Unassembled WGS sequence"/>
</dbReference>
<dbReference type="PANTHER" id="PTHR12304:SF4">
    <property type="entry name" value="URIDINE NUCLEOSIDASE"/>
    <property type="match status" value="1"/>
</dbReference>
<name>A0A931GBH2_9MICC</name>
<keyword evidence="2" id="KW-0326">Glycosidase</keyword>
<dbReference type="AlphaFoldDB" id="A0A931GBH2"/>
<proteinExistence type="predicted"/>
<evidence type="ECO:0000313" key="5">
    <source>
        <dbReference type="Proteomes" id="UP000655366"/>
    </source>
</evidence>
<dbReference type="PANTHER" id="PTHR12304">
    <property type="entry name" value="INOSINE-URIDINE PREFERRING NUCLEOSIDE HYDROLASE"/>
    <property type="match status" value="1"/>
</dbReference>
<dbReference type="InterPro" id="IPR036452">
    <property type="entry name" value="Ribo_hydro-like"/>
</dbReference>
<dbReference type="GO" id="GO:0005829">
    <property type="term" value="C:cytosol"/>
    <property type="evidence" value="ECO:0007669"/>
    <property type="project" value="TreeGrafter"/>
</dbReference>
<dbReference type="SUPFAM" id="SSF53590">
    <property type="entry name" value="Nucleoside hydrolase"/>
    <property type="match status" value="1"/>
</dbReference>
<keyword evidence="1 4" id="KW-0378">Hydrolase</keyword>
<dbReference type="Gene3D" id="3.90.245.10">
    <property type="entry name" value="Ribonucleoside hydrolase-like"/>
    <property type="match status" value="1"/>
</dbReference>
<keyword evidence="5" id="KW-1185">Reference proteome</keyword>
<dbReference type="InterPro" id="IPR023186">
    <property type="entry name" value="IUNH"/>
</dbReference>